<name>A0ABU9BWE6_9BURK</name>
<evidence type="ECO:0000256" key="7">
    <source>
        <dbReference type="RuleBase" id="RU003435"/>
    </source>
</evidence>
<keyword evidence="4 7" id="KW-0378">Hydrolase</keyword>
<keyword evidence="5 7" id="KW-0862">Zinc</keyword>
<dbReference type="InterPro" id="IPR024077">
    <property type="entry name" value="Neurolysin/TOP_dom2"/>
</dbReference>
<reference evidence="9 10" key="1">
    <citation type="submission" date="2024-04" db="EMBL/GenBank/DDBJ databases">
        <title>Novel species of the genus Ideonella isolated from streams.</title>
        <authorList>
            <person name="Lu H."/>
        </authorList>
    </citation>
    <scope>NUCLEOTIDE SEQUENCE [LARGE SCALE GENOMIC DNA]</scope>
    <source>
        <strain evidence="9 10">DXS29W</strain>
    </source>
</reference>
<dbReference type="InterPro" id="IPR034005">
    <property type="entry name" value="M3A_DCP"/>
</dbReference>
<evidence type="ECO:0000313" key="10">
    <source>
        <dbReference type="Proteomes" id="UP001371218"/>
    </source>
</evidence>
<gene>
    <name evidence="9" type="ORF">AACH06_25225</name>
</gene>
<keyword evidence="2 7" id="KW-0645">Protease</keyword>
<dbReference type="InterPro" id="IPR024079">
    <property type="entry name" value="MetalloPept_cat_dom_sf"/>
</dbReference>
<keyword evidence="10" id="KW-1185">Reference proteome</keyword>
<dbReference type="GO" id="GO:0016787">
    <property type="term" value="F:hydrolase activity"/>
    <property type="evidence" value="ECO:0007669"/>
    <property type="project" value="UniProtKB-KW"/>
</dbReference>
<feature type="domain" description="Peptidase M3A/M3B catalytic" evidence="8">
    <location>
        <begin position="237"/>
        <end position="686"/>
    </location>
</feature>
<keyword evidence="6 7" id="KW-0482">Metalloprotease</keyword>
<dbReference type="Gene3D" id="3.40.390.10">
    <property type="entry name" value="Collagenase (Catalytic Domain)"/>
    <property type="match status" value="1"/>
</dbReference>
<dbReference type="Proteomes" id="UP001371218">
    <property type="component" value="Unassembled WGS sequence"/>
</dbReference>
<evidence type="ECO:0000313" key="9">
    <source>
        <dbReference type="EMBL" id="MEK8034141.1"/>
    </source>
</evidence>
<dbReference type="Gene3D" id="1.10.1370.40">
    <property type="match status" value="1"/>
</dbReference>
<evidence type="ECO:0000256" key="1">
    <source>
        <dbReference type="ARBA" id="ARBA00006040"/>
    </source>
</evidence>
<comment type="similarity">
    <text evidence="1 7">Belongs to the peptidase M3 family.</text>
</comment>
<dbReference type="PANTHER" id="PTHR43660:SF1">
    <property type="entry name" value="DIPEPTIDYL CARBOXYPEPTIDASE"/>
    <property type="match status" value="1"/>
</dbReference>
<sequence length="696" mass="77208">MTHSAAAPSVNPLLAAWTGPFGLPPFSEIRPEHFAPALAHAMRQHLAELDAIGAQPDEPTFDNTVAALDRAGALLYRLEAVLGNLTASETSPALQAVQRDMAAPLAAHDTAVKMHAGVFRRLNALHARRHELGLSPEAQRLLERLHDDAVRSGARFNPGAQARYSAIMQEQATLTTRFAQNVLADESSYLLPLTSEADLAGLPDFVRAAARQAAAERGLPAGSHVVTLNRSLIVPFLTFSERRDLREQAWRAWVGRGESGGPTDNRALARQILQLRQQQAAAHGCTCYADYALADTMAGNQAEVRKLLHEVWRRALPAAERERQALVAMMRTHQVDGEPQAWDWRYWSEKVRQARYAIDEAELKPYFSLDNMVQALFDCAQRLFGVRFEARPAIQAYHPDVKAYEMFDAAGRSAGLFLQDNFARQSKRSGAWMSDFNYQSRNRGVAAPIIVNNNNFAKAAPGEPTLLSFDDARTLFHEFGHGLHGLLSNVTYHRLAGTQVLRDFVELPSQLFEHWLSQPEVLARHARHWQTGEPIPQALIDRLQAAQRWGQGYDTVSYLGSALVDLALHAQTNLQGLDDVSAFEREELARLGMPPALGVRHRLVHFQHLFAGSSYACGYYVYLWAEVLDADAFGAFEEVGNPFDADVAARLHRHIYSVGDSVPPQQAYTDFRGRLPALEPLLSKRGLLEGENLPVG</sequence>
<evidence type="ECO:0000256" key="4">
    <source>
        <dbReference type="ARBA" id="ARBA00022801"/>
    </source>
</evidence>
<dbReference type="InterPro" id="IPR001567">
    <property type="entry name" value="Pept_M3A_M3B_dom"/>
</dbReference>
<organism evidence="9 10">
    <name type="scientific">Ideonella lacteola</name>
    <dbReference type="NCBI Taxonomy" id="2984193"/>
    <lineage>
        <taxon>Bacteria</taxon>
        <taxon>Pseudomonadati</taxon>
        <taxon>Pseudomonadota</taxon>
        <taxon>Betaproteobacteria</taxon>
        <taxon>Burkholderiales</taxon>
        <taxon>Sphaerotilaceae</taxon>
        <taxon>Ideonella</taxon>
    </lineage>
</organism>
<proteinExistence type="inferred from homology"/>
<evidence type="ECO:0000259" key="8">
    <source>
        <dbReference type="Pfam" id="PF01432"/>
    </source>
</evidence>
<dbReference type="Pfam" id="PF01432">
    <property type="entry name" value="Peptidase_M3"/>
    <property type="match status" value="1"/>
</dbReference>
<dbReference type="EC" id="3.4.24.-" evidence="9"/>
<keyword evidence="3 7" id="KW-0479">Metal-binding</keyword>
<dbReference type="RefSeq" id="WP_341428568.1">
    <property type="nucleotide sequence ID" value="NZ_JBBUTG010000025.1"/>
</dbReference>
<evidence type="ECO:0000256" key="6">
    <source>
        <dbReference type="ARBA" id="ARBA00023049"/>
    </source>
</evidence>
<dbReference type="EMBL" id="JBBUTG010000025">
    <property type="protein sequence ID" value="MEK8034141.1"/>
    <property type="molecule type" value="Genomic_DNA"/>
</dbReference>
<comment type="caution">
    <text evidence="9">The sequence shown here is derived from an EMBL/GenBank/DDBJ whole genome shotgun (WGS) entry which is preliminary data.</text>
</comment>
<evidence type="ECO:0000256" key="5">
    <source>
        <dbReference type="ARBA" id="ARBA00022833"/>
    </source>
</evidence>
<dbReference type="Gene3D" id="1.10.1370.10">
    <property type="entry name" value="Neurolysin, domain 3"/>
    <property type="match status" value="1"/>
</dbReference>
<dbReference type="PANTHER" id="PTHR43660">
    <property type="entry name" value="DIPEPTIDYL CARBOXYPEPTIDASE"/>
    <property type="match status" value="1"/>
</dbReference>
<comment type="cofactor">
    <cofactor evidence="7">
        <name>Zn(2+)</name>
        <dbReference type="ChEBI" id="CHEBI:29105"/>
    </cofactor>
    <text evidence="7">Binds 1 zinc ion.</text>
</comment>
<protein>
    <submittedName>
        <fullName evidence="9">M3 family metallopeptidase</fullName>
        <ecNumber evidence="9">3.4.24.-</ecNumber>
    </submittedName>
</protein>
<evidence type="ECO:0000256" key="2">
    <source>
        <dbReference type="ARBA" id="ARBA00022670"/>
    </source>
</evidence>
<dbReference type="InterPro" id="IPR045090">
    <property type="entry name" value="Pept_M3A_M3B"/>
</dbReference>
<dbReference type="CDD" id="cd06456">
    <property type="entry name" value="M3A_DCP"/>
    <property type="match status" value="1"/>
</dbReference>
<dbReference type="SUPFAM" id="SSF55486">
    <property type="entry name" value="Metalloproteases ('zincins'), catalytic domain"/>
    <property type="match status" value="1"/>
</dbReference>
<evidence type="ECO:0000256" key="3">
    <source>
        <dbReference type="ARBA" id="ARBA00022723"/>
    </source>
</evidence>
<accession>A0ABU9BWE6</accession>